<reference evidence="3" key="1">
    <citation type="submission" date="2020-06" db="EMBL/GenBank/DDBJ databases">
        <title>Characterization of fructooligosaccharide metabolism and fructooligosaccharide-degrading enzymes in human commensal butyrate producers.</title>
        <authorList>
            <person name="Tanno H."/>
            <person name="Fujii T."/>
            <person name="Hirano K."/>
            <person name="Maeno S."/>
            <person name="Tonozuka T."/>
            <person name="Sakamoto M."/>
            <person name="Ohkuma M."/>
            <person name="Tochio T."/>
            <person name="Endo A."/>
        </authorList>
    </citation>
    <scope>NUCLEOTIDE SEQUENCE</scope>
    <source>
        <strain evidence="3">JCM 31265</strain>
    </source>
</reference>
<dbReference type="Pfam" id="PF00534">
    <property type="entry name" value="Glycos_transf_1"/>
    <property type="match status" value="1"/>
</dbReference>
<accession>A0AAI9K722</accession>
<dbReference type="PANTHER" id="PTHR46401">
    <property type="entry name" value="GLYCOSYLTRANSFERASE WBBK-RELATED"/>
    <property type="match status" value="1"/>
</dbReference>
<proteinExistence type="predicted"/>
<dbReference type="CDD" id="cd03809">
    <property type="entry name" value="GT4_MtfB-like"/>
    <property type="match status" value="1"/>
</dbReference>
<comment type="caution">
    <text evidence="3">The sequence shown here is derived from an EMBL/GenBank/DDBJ whole genome shotgun (WGS) entry which is preliminary data.</text>
</comment>
<evidence type="ECO:0000313" key="3">
    <source>
        <dbReference type="EMBL" id="GFO94781.1"/>
    </source>
</evidence>
<feature type="domain" description="Glycosyl transferase family 1" evidence="2">
    <location>
        <begin position="187"/>
        <end position="338"/>
    </location>
</feature>
<dbReference type="Gene3D" id="3.40.50.2000">
    <property type="entry name" value="Glycogen Phosphorylase B"/>
    <property type="match status" value="2"/>
</dbReference>
<gene>
    <name evidence="3" type="ORF">COEU31_18270</name>
</gene>
<keyword evidence="1 3" id="KW-0808">Transferase</keyword>
<name>A0AAI9K722_9FIRM</name>
<dbReference type="RefSeq" id="WP_055223485.1">
    <property type="nucleotide sequence ID" value="NZ_BLYL01000010.1"/>
</dbReference>
<evidence type="ECO:0000313" key="4">
    <source>
        <dbReference type="Proteomes" id="UP000660047"/>
    </source>
</evidence>
<dbReference type="Proteomes" id="UP000660047">
    <property type="component" value="Unassembled WGS sequence"/>
</dbReference>
<sequence>MRVLIDLTSLADNFSGIERFALSITKELISDQSRRDIEYTLLFKNEVHKEFLIEQNNVKNIVINGKNKLIFNQVQLPLRLATIKADYYFFPAFPAPFFFFNRNAISAIHDVGCWDCPSKNKKYMTLYFKIMYRKAAHGHKRVVTVSHFSKNRISKILKKKSDEIAVIYDGLSDCFANFNYEKDQDLKAKEAYGLPENYILCLSTLEPRKNMRLLVDAFSNLIQEKKIDTNLVLAGRKGWLIDDLLSDLDEKIINRIHFTGFVDDNLLPYVYKNAQVFVFPSVYEGFGVPPIEAMSMGVPVISSDAASLPEVLGDSAFYFENRNLEELKKQIVSVMNLTQIQINLVKEKGIIQASKYSWETEAIKFEKILLEEYN</sequence>
<dbReference type="AlphaFoldDB" id="A0AAI9K722"/>
<evidence type="ECO:0000259" key="2">
    <source>
        <dbReference type="Pfam" id="PF00534"/>
    </source>
</evidence>
<dbReference type="SUPFAM" id="SSF53756">
    <property type="entry name" value="UDP-Glycosyltransferase/glycogen phosphorylase"/>
    <property type="match status" value="1"/>
</dbReference>
<dbReference type="GO" id="GO:0016757">
    <property type="term" value="F:glycosyltransferase activity"/>
    <property type="evidence" value="ECO:0007669"/>
    <property type="project" value="InterPro"/>
</dbReference>
<dbReference type="PANTHER" id="PTHR46401:SF2">
    <property type="entry name" value="GLYCOSYLTRANSFERASE WBBK-RELATED"/>
    <property type="match status" value="1"/>
</dbReference>
<dbReference type="EMBL" id="BLYL01000010">
    <property type="protein sequence ID" value="GFO94781.1"/>
    <property type="molecule type" value="Genomic_DNA"/>
</dbReference>
<protein>
    <submittedName>
        <fullName evidence="3">Glycosyl transferase</fullName>
    </submittedName>
</protein>
<organism evidence="3 4">
    <name type="scientific">Coprococcus eutactus</name>
    <dbReference type="NCBI Taxonomy" id="33043"/>
    <lineage>
        <taxon>Bacteria</taxon>
        <taxon>Bacillati</taxon>
        <taxon>Bacillota</taxon>
        <taxon>Clostridia</taxon>
        <taxon>Lachnospirales</taxon>
        <taxon>Lachnospiraceae</taxon>
        <taxon>Coprococcus</taxon>
    </lineage>
</organism>
<evidence type="ECO:0000256" key="1">
    <source>
        <dbReference type="ARBA" id="ARBA00022679"/>
    </source>
</evidence>
<dbReference type="InterPro" id="IPR001296">
    <property type="entry name" value="Glyco_trans_1"/>
</dbReference>